<keyword evidence="2" id="KW-0285">Flavoprotein</keyword>
<proteinExistence type="inferred from homology"/>
<comment type="similarity">
    <text evidence="4">Belongs to the oxidoreductase MdaB family.</text>
</comment>
<dbReference type="SUPFAM" id="SSF52218">
    <property type="entry name" value="Flavoproteins"/>
    <property type="match status" value="1"/>
</dbReference>
<keyword evidence="6" id="KW-0560">Oxidoreductase</keyword>
<feature type="domain" description="Flavodoxin-like fold" evidence="5">
    <location>
        <begin position="2"/>
        <end position="191"/>
    </location>
</feature>
<organism evidence="6 7">
    <name type="scientific">Thalassobacterium sedimentorum</name>
    <dbReference type="NCBI Taxonomy" id="3041258"/>
    <lineage>
        <taxon>Bacteria</taxon>
        <taxon>Pseudomonadati</taxon>
        <taxon>Verrucomicrobiota</taxon>
        <taxon>Opitutia</taxon>
        <taxon>Puniceicoccales</taxon>
        <taxon>Coraliomargaritaceae</taxon>
        <taxon>Thalassobacterium</taxon>
    </lineage>
</organism>
<dbReference type="PANTHER" id="PTHR46305:SF3">
    <property type="entry name" value="NADPH:QUINONE OXIDOREDUCTASE MDAB"/>
    <property type="match status" value="1"/>
</dbReference>
<evidence type="ECO:0000256" key="1">
    <source>
        <dbReference type="ARBA" id="ARBA00001974"/>
    </source>
</evidence>
<reference evidence="6 7" key="1">
    <citation type="submission" date="2023-04" db="EMBL/GenBank/DDBJ databases">
        <title>A novel bacteria isolated from coastal sediment.</title>
        <authorList>
            <person name="Liu X.-J."/>
            <person name="Du Z.-J."/>
        </authorList>
    </citation>
    <scope>NUCLEOTIDE SEQUENCE [LARGE SCALE GENOMIC DNA]</scope>
    <source>
        <strain evidence="6 7">SDUM461004</strain>
    </source>
</reference>
<dbReference type="Gene3D" id="3.40.50.360">
    <property type="match status" value="1"/>
</dbReference>
<dbReference type="Pfam" id="PF02525">
    <property type="entry name" value="Flavodoxin_2"/>
    <property type="match status" value="1"/>
</dbReference>
<name>A0ABU1AL74_9BACT</name>
<dbReference type="PANTHER" id="PTHR46305">
    <property type="match status" value="1"/>
</dbReference>
<sequence>MKKLLLINGHEPYPFSEGKLNAALLDKARAFAEARDYEVQQTSVSEGYDVDVEVGKHQWADLILLQFPINWMTVPWSLKKYMDEVYTAGMDGRLCNGDGRTRKDPTIQYGQGGTLQGRQYMLSVTFNAPEASFNDAEQYLFQGHSVDDLLLPVHMNFRFFGMEALESFACYDVMKNPNVDSDFKRFEEHLSNQL</sequence>
<evidence type="ECO:0000313" key="7">
    <source>
        <dbReference type="Proteomes" id="UP001243717"/>
    </source>
</evidence>
<gene>
    <name evidence="6" type="ORF">QEH59_08660</name>
</gene>
<accession>A0ABU1AL74</accession>
<keyword evidence="3" id="KW-0274">FAD</keyword>
<dbReference type="GO" id="GO:0016491">
    <property type="term" value="F:oxidoreductase activity"/>
    <property type="evidence" value="ECO:0007669"/>
    <property type="project" value="UniProtKB-KW"/>
</dbReference>
<dbReference type="InterPro" id="IPR052397">
    <property type="entry name" value="NADPH-QR_MdaB"/>
</dbReference>
<dbReference type="EC" id="1.-.-.-" evidence="6"/>
<dbReference type="InterPro" id="IPR029039">
    <property type="entry name" value="Flavoprotein-like_sf"/>
</dbReference>
<dbReference type="EMBL" id="JARXIC010000011">
    <property type="protein sequence ID" value="MDQ8194496.1"/>
    <property type="molecule type" value="Genomic_DNA"/>
</dbReference>
<dbReference type="InterPro" id="IPR003680">
    <property type="entry name" value="Flavodoxin_fold"/>
</dbReference>
<evidence type="ECO:0000256" key="3">
    <source>
        <dbReference type="ARBA" id="ARBA00022827"/>
    </source>
</evidence>
<dbReference type="RefSeq" id="WP_308951739.1">
    <property type="nucleotide sequence ID" value="NZ_JARXIC010000011.1"/>
</dbReference>
<keyword evidence="7" id="KW-1185">Reference proteome</keyword>
<evidence type="ECO:0000259" key="5">
    <source>
        <dbReference type="Pfam" id="PF02525"/>
    </source>
</evidence>
<comment type="caution">
    <text evidence="6">The sequence shown here is derived from an EMBL/GenBank/DDBJ whole genome shotgun (WGS) entry which is preliminary data.</text>
</comment>
<protein>
    <submittedName>
        <fullName evidence="6">NAD(P)H-dependent oxidoreductase</fullName>
        <ecNumber evidence="6">1.-.-.-</ecNumber>
    </submittedName>
</protein>
<evidence type="ECO:0000256" key="4">
    <source>
        <dbReference type="ARBA" id="ARBA00037981"/>
    </source>
</evidence>
<comment type="cofactor">
    <cofactor evidence="1">
        <name>FAD</name>
        <dbReference type="ChEBI" id="CHEBI:57692"/>
    </cofactor>
</comment>
<evidence type="ECO:0000256" key="2">
    <source>
        <dbReference type="ARBA" id="ARBA00022630"/>
    </source>
</evidence>
<dbReference type="Proteomes" id="UP001243717">
    <property type="component" value="Unassembled WGS sequence"/>
</dbReference>
<evidence type="ECO:0000313" key="6">
    <source>
        <dbReference type="EMBL" id="MDQ8194496.1"/>
    </source>
</evidence>